<comment type="caution">
    <text evidence="3">The sequence shown here is derived from an EMBL/GenBank/DDBJ whole genome shotgun (WGS) entry which is preliminary data.</text>
</comment>
<feature type="chain" id="PRO_5046027182" evidence="2">
    <location>
        <begin position="17"/>
        <end position="393"/>
    </location>
</feature>
<keyword evidence="4" id="KW-1185">Reference proteome</keyword>
<proteinExistence type="predicted"/>
<dbReference type="Proteomes" id="UP001516464">
    <property type="component" value="Unassembled WGS sequence"/>
</dbReference>
<keyword evidence="2" id="KW-0732">Signal</keyword>
<keyword evidence="1" id="KW-0812">Transmembrane</keyword>
<gene>
    <name evidence="3" type="ORF">TCON_2127</name>
</gene>
<evidence type="ECO:0000313" key="3">
    <source>
        <dbReference type="EMBL" id="KAF7682653.1"/>
    </source>
</evidence>
<accession>A0ABQ7HWX5</accession>
<sequence>MFLLILNTIASITTLSKNDASIGYISVYPCTFDWILNDVKINKLKYENTELCTTYNKLYKNFYSSILRGYKQYITICISDIHFVIDNTFTLKNMKLNKEIKIYLIDILKKPNNMYEIKMFTDDELNEDLEYIMQFGKEKLTNFRFSLELDKTASKNETYLKGLIYPSLENVFEKINLNETTINEKSKFSLISFIQSIGKTILHFLKETVIKNINIYENHSKNTCNNNINNDAKKSECFILQDDNFSNQPDKSLNSEIIMMDDIKYDNEVLSEIEPEAFKNKKIEPLPKIHKERVDTKINIFDDIKKINNSDLVFKPRLPSKNDSNSYKFVYHQSNENIINESHSQIRQRTAVAYDEIKRPSHAALYCFIILTAAASSYIMAYLVYKLYIYFLH</sequence>
<name>A0ABQ7HWX5_9MICR</name>
<organism evidence="3 4">
    <name type="scientific">Astathelohania contejeani</name>
    <dbReference type="NCBI Taxonomy" id="164912"/>
    <lineage>
        <taxon>Eukaryota</taxon>
        <taxon>Fungi</taxon>
        <taxon>Fungi incertae sedis</taxon>
        <taxon>Microsporidia</taxon>
        <taxon>Astathelohaniidae</taxon>
        <taxon>Astathelohania</taxon>
    </lineage>
</organism>
<reference evidence="3 4" key="1">
    <citation type="submission" date="2019-01" db="EMBL/GenBank/DDBJ databases">
        <title>Genomes sequencing and comparative genomics of infectious freshwater microsporidia, Cucumispora dikerogammari and Thelohania contejeani.</title>
        <authorList>
            <person name="Cormier A."/>
            <person name="Giraud I."/>
            <person name="Wattier R."/>
            <person name="Teixeira M."/>
            <person name="Grandjean F."/>
            <person name="Rigaud T."/>
            <person name="Cordaux R."/>
        </authorList>
    </citation>
    <scope>NUCLEOTIDE SEQUENCE [LARGE SCALE GENOMIC DNA]</scope>
    <source>
        <strain evidence="3">T1</strain>
        <tissue evidence="3">Spores</tissue>
    </source>
</reference>
<keyword evidence="1" id="KW-1133">Transmembrane helix</keyword>
<evidence type="ECO:0000256" key="1">
    <source>
        <dbReference type="SAM" id="Phobius"/>
    </source>
</evidence>
<protein>
    <submittedName>
        <fullName evidence="3">Uncharacterized protein</fullName>
    </submittedName>
</protein>
<dbReference type="EMBL" id="SBIQ01000206">
    <property type="protein sequence ID" value="KAF7682653.1"/>
    <property type="molecule type" value="Genomic_DNA"/>
</dbReference>
<feature type="transmembrane region" description="Helical" evidence="1">
    <location>
        <begin position="363"/>
        <end position="385"/>
    </location>
</feature>
<keyword evidence="1" id="KW-0472">Membrane</keyword>
<feature type="signal peptide" evidence="2">
    <location>
        <begin position="1"/>
        <end position="16"/>
    </location>
</feature>
<evidence type="ECO:0000256" key="2">
    <source>
        <dbReference type="SAM" id="SignalP"/>
    </source>
</evidence>
<evidence type="ECO:0000313" key="4">
    <source>
        <dbReference type="Proteomes" id="UP001516464"/>
    </source>
</evidence>